<dbReference type="PROSITE" id="PS50977">
    <property type="entry name" value="HTH_TETR_2"/>
    <property type="match status" value="1"/>
</dbReference>
<dbReference type="SUPFAM" id="SSF46689">
    <property type="entry name" value="Homeodomain-like"/>
    <property type="match status" value="1"/>
</dbReference>
<evidence type="ECO:0000256" key="3">
    <source>
        <dbReference type="ARBA" id="ARBA00023163"/>
    </source>
</evidence>
<name>I4B1M1_TURPD</name>
<dbReference type="HOGENOM" id="CLU_1474571_0_0_12"/>
<keyword evidence="1" id="KW-0805">Transcription regulation</keyword>
<evidence type="ECO:0000313" key="7">
    <source>
        <dbReference type="Proteomes" id="UP000006048"/>
    </source>
</evidence>
<dbReference type="GO" id="GO:0000976">
    <property type="term" value="F:transcription cis-regulatory region binding"/>
    <property type="evidence" value="ECO:0007669"/>
    <property type="project" value="TreeGrafter"/>
</dbReference>
<evidence type="ECO:0000313" key="6">
    <source>
        <dbReference type="EMBL" id="AFM11178.1"/>
    </source>
</evidence>
<dbReference type="InterPro" id="IPR050109">
    <property type="entry name" value="HTH-type_TetR-like_transc_reg"/>
</dbReference>
<feature type="domain" description="HTH tetR-type" evidence="5">
    <location>
        <begin position="2"/>
        <end position="62"/>
    </location>
</feature>
<dbReference type="STRING" id="869212.Turpa_0524"/>
<keyword evidence="2 4" id="KW-0238">DNA-binding</keyword>
<organism evidence="6 7">
    <name type="scientific">Turneriella parva (strain ATCC BAA-1111 / DSM 21527 / NCTC 11395 / H)</name>
    <name type="common">Leptospira parva</name>
    <dbReference type="NCBI Taxonomy" id="869212"/>
    <lineage>
        <taxon>Bacteria</taxon>
        <taxon>Pseudomonadati</taxon>
        <taxon>Spirochaetota</taxon>
        <taxon>Spirochaetia</taxon>
        <taxon>Leptospirales</taxon>
        <taxon>Leptospiraceae</taxon>
        <taxon>Turneriella</taxon>
    </lineage>
</organism>
<sequence>MTEGHQRIYSVAQRLFALRGYAGVSIADIAKEAKMAKSTVLHHFANKQRLYQEVVNESIALFAAAPAELAHATLADKLKHLLAAMLAEPMHAKLLNRVFMDNPKSAALAARRYWRPLLEQLTPNGDLHERALALFCVNAIIQIAFSIELQRHVLKTEIDLVQTYRGVIDDLVLKVSRRETFKT</sequence>
<dbReference type="Proteomes" id="UP000006048">
    <property type="component" value="Chromosome"/>
</dbReference>
<dbReference type="InterPro" id="IPR001647">
    <property type="entry name" value="HTH_TetR"/>
</dbReference>
<accession>I4B1M1</accession>
<keyword evidence="3" id="KW-0804">Transcription</keyword>
<gene>
    <name evidence="6" type="ordered locus">Turpa_0524</name>
</gene>
<proteinExistence type="predicted"/>
<evidence type="ECO:0000256" key="4">
    <source>
        <dbReference type="PROSITE-ProRule" id="PRU00335"/>
    </source>
</evidence>
<dbReference type="GO" id="GO:0003700">
    <property type="term" value="F:DNA-binding transcription factor activity"/>
    <property type="evidence" value="ECO:0007669"/>
    <property type="project" value="TreeGrafter"/>
</dbReference>
<keyword evidence="7" id="KW-1185">Reference proteome</keyword>
<dbReference type="EMBL" id="CP002959">
    <property type="protein sequence ID" value="AFM11178.1"/>
    <property type="molecule type" value="Genomic_DNA"/>
</dbReference>
<dbReference type="AlphaFoldDB" id="I4B1M1"/>
<dbReference type="RefSeq" id="WP_014801698.1">
    <property type="nucleotide sequence ID" value="NC_018020.1"/>
</dbReference>
<evidence type="ECO:0000256" key="2">
    <source>
        <dbReference type="ARBA" id="ARBA00023125"/>
    </source>
</evidence>
<dbReference type="Gene3D" id="1.10.357.10">
    <property type="entry name" value="Tetracycline Repressor, domain 2"/>
    <property type="match status" value="1"/>
</dbReference>
<protein>
    <submittedName>
        <fullName evidence="6">Transcriptional regulator, TetR family</fullName>
    </submittedName>
</protein>
<dbReference type="PANTHER" id="PTHR30055">
    <property type="entry name" value="HTH-TYPE TRANSCRIPTIONAL REGULATOR RUTR"/>
    <property type="match status" value="1"/>
</dbReference>
<feature type="DNA-binding region" description="H-T-H motif" evidence="4">
    <location>
        <begin position="25"/>
        <end position="44"/>
    </location>
</feature>
<dbReference type="PRINTS" id="PR00455">
    <property type="entry name" value="HTHTETR"/>
</dbReference>
<evidence type="ECO:0000256" key="1">
    <source>
        <dbReference type="ARBA" id="ARBA00023015"/>
    </source>
</evidence>
<reference evidence="6 7" key="1">
    <citation type="submission" date="2012-06" db="EMBL/GenBank/DDBJ databases">
        <title>The complete chromosome of genome of Turneriella parva DSM 21527.</title>
        <authorList>
            <consortium name="US DOE Joint Genome Institute (JGI-PGF)"/>
            <person name="Lucas S."/>
            <person name="Han J."/>
            <person name="Lapidus A."/>
            <person name="Bruce D."/>
            <person name="Goodwin L."/>
            <person name="Pitluck S."/>
            <person name="Peters L."/>
            <person name="Kyrpides N."/>
            <person name="Mavromatis K."/>
            <person name="Ivanova N."/>
            <person name="Mikhailova N."/>
            <person name="Chertkov O."/>
            <person name="Detter J.C."/>
            <person name="Tapia R."/>
            <person name="Han C."/>
            <person name="Land M."/>
            <person name="Hauser L."/>
            <person name="Markowitz V."/>
            <person name="Cheng J.-F."/>
            <person name="Hugenholtz P."/>
            <person name="Woyke T."/>
            <person name="Wu D."/>
            <person name="Gronow S."/>
            <person name="Wellnitz S."/>
            <person name="Brambilla E."/>
            <person name="Klenk H.-P."/>
            <person name="Eisen J.A."/>
        </authorList>
    </citation>
    <scope>NUCLEOTIDE SEQUENCE [LARGE SCALE GENOMIC DNA]</scope>
    <source>
        <strain evidence="7">ATCC BAA-1111 / DSM 21527 / NCTC 11395 / H</strain>
    </source>
</reference>
<dbReference type="Pfam" id="PF00440">
    <property type="entry name" value="TetR_N"/>
    <property type="match status" value="1"/>
</dbReference>
<dbReference type="KEGG" id="tpx:Turpa_0524"/>
<dbReference type="PANTHER" id="PTHR30055:SF234">
    <property type="entry name" value="HTH-TYPE TRANSCRIPTIONAL REGULATOR BETI"/>
    <property type="match status" value="1"/>
</dbReference>
<dbReference type="OrthoDB" id="9814200at2"/>
<dbReference type="InterPro" id="IPR009057">
    <property type="entry name" value="Homeodomain-like_sf"/>
</dbReference>
<evidence type="ECO:0000259" key="5">
    <source>
        <dbReference type="PROSITE" id="PS50977"/>
    </source>
</evidence>